<feature type="region of interest" description="Disordered" evidence="1">
    <location>
        <begin position="27"/>
        <end position="71"/>
    </location>
</feature>
<evidence type="ECO:0000313" key="2">
    <source>
        <dbReference type="EMBL" id="KAK9150811.1"/>
    </source>
</evidence>
<dbReference type="Proteomes" id="UP001420932">
    <property type="component" value="Unassembled WGS sequence"/>
</dbReference>
<organism evidence="2 3">
    <name type="scientific">Stephania yunnanensis</name>
    <dbReference type="NCBI Taxonomy" id="152371"/>
    <lineage>
        <taxon>Eukaryota</taxon>
        <taxon>Viridiplantae</taxon>
        <taxon>Streptophyta</taxon>
        <taxon>Embryophyta</taxon>
        <taxon>Tracheophyta</taxon>
        <taxon>Spermatophyta</taxon>
        <taxon>Magnoliopsida</taxon>
        <taxon>Ranunculales</taxon>
        <taxon>Menispermaceae</taxon>
        <taxon>Menispermoideae</taxon>
        <taxon>Cissampelideae</taxon>
        <taxon>Stephania</taxon>
    </lineage>
</organism>
<comment type="caution">
    <text evidence="2">The sequence shown here is derived from an EMBL/GenBank/DDBJ whole genome shotgun (WGS) entry which is preliminary data.</text>
</comment>
<keyword evidence="3" id="KW-1185">Reference proteome</keyword>
<evidence type="ECO:0000256" key="1">
    <source>
        <dbReference type="SAM" id="MobiDB-lite"/>
    </source>
</evidence>
<dbReference type="EMBL" id="JBBNAF010000004">
    <property type="protein sequence ID" value="KAK9150811.1"/>
    <property type="molecule type" value="Genomic_DNA"/>
</dbReference>
<dbReference type="AlphaFoldDB" id="A0AAP0KDV5"/>
<reference evidence="2 3" key="1">
    <citation type="submission" date="2024-01" db="EMBL/GenBank/DDBJ databases">
        <title>Genome assemblies of Stephania.</title>
        <authorList>
            <person name="Yang L."/>
        </authorList>
    </citation>
    <scope>NUCLEOTIDE SEQUENCE [LARGE SCALE GENOMIC DNA]</scope>
    <source>
        <strain evidence="2">YNDBR</strain>
        <tissue evidence="2">Leaf</tissue>
    </source>
</reference>
<name>A0AAP0KDV5_9MAGN</name>
<evidence type="ECO:0000313" key="3">
    <source>
        <dbReference type="Proteomes" id="UP001420932"/>
    </source>
</evidence>
<gene>
    <name evidence="2" type="ORF">Syun_009120</name>
</gene>
<proteinExistence type="predicted"/>
<accession>A0AAP0KDV5</accession>
<protein>
    <submittedName>
        <fullName evidence="2">Uncharacterized protein</fullName>
    </submittedName>
</protein>
<sequence length="71" mass="8111">MPIGKKYSQIKKRKTSNFLQISVHKQNPNMPTSIKNQTSAFITKSTKRTSRTSKPNPQITKHETESIPQIT</sequence>
<feature type="compositionally biased region" description="Polar residues" evidence="1">
    <location>
        <begin position="27"/>
        <end position="42"/>
    </location>
</feature>